<keyword evidence="3 8" id="KW-1134">Transmembrane beta strand</keyword>
<keyword evidence="7 8" id="KW-0998">Cell outer membrane</keyword>
<dbReference type="GO" id="GO:0044718">
    <property type="term" value="P:siderophore transmembrane transport"/>
    <property type="evidence" value="ECO:0007669"/>
    <property type="project" value="TreeGrafter"/>
</dbReference>
<evidence type="ECO:0000259" key="9">
    <source>
        <dbReference type="Pfam" id="PF07715"/>
    </source>
</evidence>
<evidence type="ECO:0000256" key="3">
    <source>
        <dbReference type="ARBA" id="ARBA00022452"/>
    </source>
</evidence>
<dbReference type="SUPFAM" id="SSF49464">
    <property type="entry name" value="Carboxypeptidase regulatory domain-like"/>
    <property type="match status" value="1"/>
</dbReference>
<dbReference type="AlphaFoldDB" id="A0A7V4WUX9"/>
<dbReference type="EMBL" id="DRQG01000034">
    <property type="protein sequence ID" value="HGY54902.1"/>
    <property type="molecule type" value="Genomic_DNA"/>
</dbReference>
<dbReference type="Gene3D" id="2.40.170.20">
    <property type="entry name" value="TonB-dependent receptor, beta-barrel domain"/>
    <property type="match status" value="1"/>
</dbReference>
<protein>
    <submittedName>
        <fullName evidence="10">TonB-dependent receptor</fullName>
    </submittedName>
</protein>
<proteinExistence type="inferred from homology"/>
<evidence type="ECO:0000256" key="4">
    <source>
        <dbReference type="ARBA" id="ARBA00022692"/>
    </source>
</evidence>
<accession>A0A7V4WUX9</accession>
<keyword evidence="4 8" id="KW-0812">Transmembrane</keyword>
<dbReference type="InterPro" id="IPR008969">
    <property type="entry name" value="CarboxyPept-like_regulatory"/>
</dbReference>
<dbReference type="Gene3D" id="2.170.130.10">
    <property type="entry name" value="TonB-dependent receptor, plug domain"/>
    <property type="match status" value="1"/>
</dbReference>
<comment type="subcellular location">
    <subcellularLocation>
        <location evidence="1 8">Cell outer membrane</location>
        <topology evidence="1 8">Multi-pass membrane protein</topology>
    </subcellularLocation>
</comment>
<dbReference type="Pfam" id="PF07715">
    <property type="entry name" value="Plug"/>
    <property type="match status" value="1"/>
</dbReference>
<dbReference type="Pfam" id="PF13620">
    <property type="entry name" value="CarboxypepD_reg"/>
    <property type="match status" value="1"/>
</dbReference>
<dbReference type="InterPro" id="IPR012910">
    <property type="entry name" value="Plug_dom"/>
</dbReference>
<keyword evidence="2 8" id="KW-0813">Transport</keyword>
<evidence type="ECO:0000256" key="8">
    <source>
        <dbReference type="PROSITE-ProRule" id="PRU01360"/>
    </source>
</evidence>
<dbReference type="PROSITE" id="PS52016">
    <property type="entry name" value="TONB_DEPENDENT_REC_3"/>
    <property type="match status" value="1"/>
</dbReference>
<evidence type="ECO:0000256" key="6">
    <source>
        <dbReference type="ARBA" id="ARBA00023136"/>
    </source>
</evidence>
<dbReference type="InterPro" id="IPR039426">
    <property type="entry name" value="TonB-dep_rcpt-like"/>
</dbReference>
<name>A0A7V4WUX9_CALAY</name>
<comment type="caution">
    <text evidence="10">The sequence shown here is derived from an EMBL/GenBank/DDBJ whole genome shotgun (WGS) entry which is preliminary data.</text>
</comment>
<reference evidence="10" key="1">
    <citation type="journal article" date="2020" name="mSystems">
        <title>Genome- and Community-Level Interaction Insights into Carbon Utilization and Element Cycling Functions of Hydrothermarchaeota in Hydrothermal Sediment.</title>
        <authorList>
            <person name="Zhou Z."/>
            <person name="Liu Y."/>
            <person name="Xu W."/>
            <person name="Pan J."/>
            <person name="Luo Z.H."/>
            <person name="Li M."/>
        </authorList>
    </citation>
    <scope>NUCLEOTIDE SEQUENCE [LARGE SCALE GENOMIC DNA]</scope>
    <source>
        <strain evidence="10">HyVt-577</strain>
    </source>
</reference>
<dbReference type="SUPFAM" id="SSF56935">
    <property type="entry name" value="Porins"/>
    <property type="match status" value="1"/>
</dbReference>
<dbReference type="GO" id="GO:0015344">
    <property type="term" value="F:siderophore uptake transmembrane transporter activity"/>
    <property type="evidence" value="ECO:0007669"/>
    <property type="project" value="TreeGrafter"/>
</dbReference>
<feature type="domain" description="TonB-dependent receptor plug" evidence="9">
    <location>
        <begin position="131"/>
        <end position="252"/>
    </location>
</feature>
<evidence type="ECO:0000256" key="7">
    <source>
        <dbReference type="ARBA" id="ARBA00023237"/>
    </source>
</evidence>
<comment type="similarity">
    <text evidence="8">Belongs to the TonB-dependent receptor family.</text>
</comment>
<dbReference type="PANTHER" id="PTHR30069">
    <property type="entry name" value="TONB-DEPENDENT OUTER MEMBRANE RECEPTOR"/>
    <property type="match status" value="1"/>
</dbReference>
<dbReference type="InterPro" id="IPR036942">
    <property type="entry name" value="Beta-barrel_TonB_sf"/>
</dbReference>
<sequence>MPAFSRQLFWGLLFAGLVHGQTGQITGIVKDAVTQKPISAAIVKIEKTEQSSQSDEDGGFFLGNLPPDKYYLICMAKGYYSLVIPDVNVQADKTVFLTIEMYVGNENEYLFLDIGGIKVTAERDLLPQESETVHSISKGEIEHMQANSLSDVLEMIPGNERTNNLGLQGKQNITLRSFNNDQDDRGALFGTRVIVDDVPLSNNINLQTGVGVGYGSSVINSAQGQYDLREIAAENLEKVEVLSGGASAEYGDYTQGVILVKTRSRGVPTRLKLKNNPDTREANLMGSFQAIHTDFVYNLNYGYSERDIRVKGDEYHRISGSLKSSNRFADNTLRFDQSLRFVRKIEEDNDASDPSGVKAYNRDQHWTYSHIVEWKPQKDNRLYMRNYLDYQRRNSWRHQLETADLAYLTDRYEPGTREAIISEPVYESDVRTIGDEWGFGSKLKYDARLFTGKFLHRLLAGIEFISEWNSGPGKSFDLLRPPYGRQGERPRSFNQIPGYTNLSLFLEDRISGELVFPFTLNLGLRLDSYNPTGLNIKALGGSGDLFKAEQGTFANPRIGLQIKLRPETQLRLSFSKASKRPGLSQVYPAPFYLDTYDHTIRSITDSSGTRDTTITLVTTQVFDRSAPDLKGYQSVKYEAAIDQKLGPTGLSLLAYYQKSAGIPHDVKVPFTYHRYYWPNWPDEQDKQALDTINTIDLKYKILQNLGWTEDRGVEFTLRTHRLPGLNMIFRINAAFNFRKYGFDRYPDYRPSKIISAGDTLGDGSIAVKDMQVVPYYTFPQRWRQKMVINYFVDYIAKPLGIWVRFKAQQVLFEQYLQAIDPKLSADGYYYEGKLYPITPETSARLGLNRSYSDLATTVDKTKNFPKWLFGITVSKSLWRQAEISFFVENIFNDRAYYLNRYGSYATRNPEIFWGVAFSAILDHIF</sequence>
<keyword evidence="5" id="KW-0732">Signal</keyword>
<dbReference type="InterPro" id="IPR037066">
    <property type="entry name" value="Plug_dom_sf"/>
</dbReference>
<evidence type="ECO:0000256" key="1">
    <source>
        <dbReference type="ARBA" id="ARBA00004571"/>
    </source>
</evidence>
<dbReference type="Proteomes" id="UP000885779">
    <property type="component" value="Unassembled WGS sequence"/>
</dbReference>
<evidence type="ECO:0000313" key="10">
    <source>
        <dbReference type="EMBL" id="HGY54902.1"/>
    </source>
</evidence>
<gene>
    <name evidence="10" type="ORF">ENK44_04315</name>
</gene>
<evidence type="ECO:0000256" key="5">
    <source>
        <dbReference type="ARBA" id="ARBA00022729"/>
    </source>
</evidence>
<dbReference type="PANTHER" id="PTHR30069:SF29">
    <property type="entry name" value="HEMOGLOBIN AND HEMOGLOBIN-HAPTOGLOBIN-BINDING PROTEIN 1-RELATED"/>
    <property type="match status" value="1"/>
</dbReference>
<organism evidence="10">
    <name type="scientific">Caldithrix abyssi</name>
    <dbReference type="NCBI Taxonomy" id="187145"/>
    <lineage>
        <taxon>Bacteria</taxon>
        <taxon>Pseudomonadati</taxon>
        <taxon>Calditrichota</taxon>
        <taxon>Calditrichia</taxon>
        <taxon>Calditrichales</taxon>
        <taxon>Calditrichaceae</taxon>
        <taxon>Caldithrix</taxon>
    </lineage>
</organism>
<dbReference type="Gene3D" id="2.60.40.1120">
    <property type="entry name" value="Carboxypeptidase-like, regulatory domain"/>
    <property type="match status" value="1"/>
</dbReference>
<keyword evidence="10" id="KW-0675">Receptor</keyword>
<dbReference type="GO" id="GO:0009279">
    <property type="term" value="C:cell outer membrane"/>
    <property type="evidence" value="ECO:0007669"/>
    <property type="project" value="UniProtKB-SubCell"/>
</dbReference>
<keyword evidence="6 8" id="KW-0472">Membrane</keyword>
<evidence type="ECO:0000256" key="2">
    <source>
        <dbReference type="ARBA" id="ARBA00022448"/>
    </source>
</evidence>